<keyword evidence="2" id="KW-0012">Acyltransferase</keyword>
<keyword evidence="5" id="KW-1185">Reference proteome</keyword>
<dbReference type="Gene3D" id="3.40.630.30">
    <property type="match status" value="1"/>
</dbReference>
<sequence length="161" mass="17423">MRPAITRLDARFDDWPGLLDLILSSFAYMNGVIDPPSSALALTPDSLAAKARAEIVFLASGADGELLGCIFCRPEPPTCLYIGKLAVLPQAQGQGLGRDLMQRAEGVARGMGLPALRLETRIELTGNHLRFGRMGFQVTAEGRHKGFDRTTFIEMHKAIAG</sequence>
<dbReference type="PANTHER" id="PTHR43877">
    <property type="entry name" value="AMINOALKYLPHOSPHONATE N-ACETYLTRANSFERASE-RELATED-RELATED"/>
    <property type="match status" value="1"/>
</dbReference>
<dbReference type="PANTHER" id="PTHR43877:SF2">
    <property type="entry name" value="AMINOALKYLPHOSPHONATE N-ACETYLTRANSFERASE-RELATED"/>
    <property type="match status" value="1"/>
</dbReference>
<dbReference type="InterPro" id="IPR000182">
    <property type="entry name" value="GNAT_dom"/>
</dbReference>
<gene>
    <name evidence="4" type="ORF">J2Z17_003115</name>
</gene>
<accession>A0ABS4E153</accession>
<name>A0ABS4E153_9HYPH</name>
<dbReference type="Proteomes" id="UP000759443">
    <property type="component" value="Unassembled WGS sequence"/>
</dbReference>
<reference evidence="4 5" key="1">
    <citation type="submission" date="2021-03" db="EMBL/GenBank/DDBJ databases">
        <title>Genomic Encyclopedia of Type Strains, Phase IV (KMG-IV): sequencing the most valuable type-strain genomes for metagenomic binning, comparative biology and taxonomic classification.</title>
        <authorList>
            <person name="Goeker M."/>
        </authorList>
    </citation>
    <scope>NUCLEOTIDE SEQUENCE [LARGE SCALE GENOMIC DNA]</scope>
    <source>
        <strain evidence="4 5">DSM 21600</strain>
    </source>
</reference>
<evidence type="ECO:0000259" key="3">
    <source>
        <dbReference type="PROSITE" id="PS51186"/>
    </source>
</evidence>
<evidence type="ECO:0000256" key="1">
    <source>
        <dbReference type="ARBA" id="ARBA00022679"/>
    </source>
</evidence>
<dbReference type="InterPro" id="IPR050832">
    <property type="entry name" value="Bact_Acetyltransf"/>
</dbReference>
<dbReference type="CDD" id="cd04301">
    <property type="entry name" value="NAT_SF"/>
    <property type="match status" value="1"/>
</dbReference>
<dbReference type="RefSeq" id="WP_342454414.1">
    <property type="nucleotide sequence ID" value="NZ_JAGGJU010000008.1"/>
</dbReference>
<evidence type="ECO:0000313" key="5">
    <source>
        <dbReference type="Proteomes" id="UP000759443"/>
    </source>
</evidence>
<evidence type="ECO:0000256" key="2">
    <source>
        <dbReference type="ARBA" id="ARBA00023315"/>
    </source>
</evidence>
<protein>
    <submittedName>
        <fullName evidence="4">GNAT superfamily N-acetyltransferase</fullName>
    </submittedName>
</protein>
<feature type="domain" description="N-acetyltransferase" evidence="3">
    <location>
        <begin position="1"/>
        <end position="160"/>
    </location>
</feature>
<evidence type="ECO:0000313" key="4">
    <source>
        <dbReference type="EMBL" id="MBP1851667.1"/>
    </source>
</evidence>
<dbReference type="EMBL" id="JAGGJU010000008">
    <property type="protein sequence ID" value="MBP1851667.1"/>
    <property type="molecule type" value="Genomic_DNA"/>
</dbReference>
<dbReference type="Pfam" id="PF00583">
    <property type="entry name" value="Acetyltransf_1"/>
    <property type="match status" value="1"/>
</dbReference>
<organism evidence="4 5">
    <name type="scientific">Rhizobium halophytocola</name>
    <dbReference type="NCBI Taxonomy" id="735519"/>
    <lineage>
        <taxon>Bacteria</taxon>
        <taxon>Pseudomonadati</taxon>
        <taxon>Pseudomonadota</taxon>
        <taxon>Alphaproteobacteria</taxon>
        <taxon>Hyphomicrobiales</taxon>
        <taxon>Rhizobiaceae</taxon>
        <taxon>Rhizobium/Agrobacterium group</taxon>
        <taxon>Rhizobium</taxon>
    </lineage>
</organism>
<dbReference type="SUPFAM" id="SSF55729">
    <property type="entry name" value="Acyl-CoA N-acyltransferases (Nat)"/>
    <property type="match status" value="1"/>
</dbReference>
<keyword evidence="1" id="KW-0808">Transferase</keyword>
<dbReference type="PROSITE" id="PS51186">
    <property type="entry name" value="GNAT"/>
    <property type="match status" value="1"/>
</dbReference>
<proteinExistence type="predicted"/>
<comment type="caution">
    <text evidence="4">The sequence shown here is derived from an EMBL/GenBank/DDBJ whole genome shotgun (WGS) entry which is preliminary data.</text>
</comment>
<dbReference type="InterPro" id="IPR016181">
    <property type="entry name" value="Acyl_CoA_acyltransferase"/>
</dbReference>